<sequence>MSQAYMCSDLDSIVRRGPEHARVDRENRELEDAIAARDEVVVTSARDRACYHTDMAAAEAAAKRVHWDSSLAEALDRCRRQDEESNRQRERRKECVKWTRFDDGVGPSSG</sequence>
<dbReference type="AlphaFoldDB" id="A0AAD8RC98"/>
<dbReference type="Proteomes" id="UP001231189">
    <property type="component" value="Unassembled WGS sequence"/>
</dbReference>
<proteinExistence type="predicted"/>
<protein>
    <submittedName>
        <fullName evidence="1">Uncharacterized protein</fullName>
    </submittedName>
</protein>
<reference evidence="1" key="1">
    <citation type="submission" date="2023-07" db="EMBL/GenBank/DDBJ databases">
        <title>A chromosome-level genome assembly of Lolium multiflorum.</title>
        <authorList>
            <person name="Chen Y."/>
            <person name="Copetti D."/>
            <person name="Kolliker R."/>
            <person name="Studer B."/>
        </authorList>
    </citation>
    <scope>NUCLEOTIDE SEQUENCE</scope>
    <source>
        <strain evidence="1">02402/16</strain>
        <tissue evidence="1">Leaf</tissue>
    </source>
</reference>
<dbReference type="EMBL" id="JAUUTY010000006">
    <property type="protein sequence ID" value="KAK1618181.1"/>
    <property type="molecule type" value="Genomic_DNA"/>
</dbReference>
<gene>
    <name evidence="1" type="ORF">QYE76_023698</name>
</gene>
<evidence type="ECO:0000313" key="1">
    <source>
        <dbReference type="EMBL" id="KAK1618181.1"/>
    </source>
</evidence>
<name>A0AAD8RC98_LOLMU</name>
<comment type="caution">
    <text evidence="1">The sequence shown here is derived from an EMBL/GenBank/DDBJ whole genome shotgun (WGS) entry which is preliminary data.</text>
</comment>
<organism evidence="1 2">
    <name type="scientific">Lolium multiflorum</name>
    <name type="common">Italian ryegrass</name>
    <name type="synonym">Lolium perenne subsp. multiflorum</name>
    <dbReference type="NCBI Taxonomy" id="4521"/>
    <lineage>
        <taxon>Eukaryota</taxon>
        <taxon>Viridiplantae</taxon>
        <taxon>Streptophyta</taxon>
        <taxon>Embryophyta</taxon>
        <taxon>Tracheophyta</taxon>
        <taxon>Spermatophyta</taxon>
        <taxon>Magnoliopsida</taxon>
        <taxon>Liliopsida</taxon>
        <taxon>Poales</taxon>
        <taxon>Poaceae</taxon>
        <taxon>BOP clade</taxon>
        <taxon>Pooideae</taxon>
        <taxon>Poodae</taxon>
        <taxon>Poeae</taxon>
        <taxon>Poeae Chloroplast Group 2 (Poeae type)</taxon>
        <taxon>Loliodinae</taxon>
        <taxon>Loliinae</taxon>
        <taxon>Lolium</taxon>
    </lineage>
</organism>
<keyword evidence="2" id="KW-1185">Reference proteome</keyword>
<evidence type="ECO:0000313" key="2">
    <source>
        <dbReference type="Proteomes" id="UP001231189"/>
    </source>
</evidence>
<accession>A0AAD8RC98</accession>